<evidence type="ECO:0000313" key="2">
    <source>
        <dbReference type="Proteomes" id="UP000595140"/>
    </source>
</evidence>
<evidence type="ECO:0000313" key="1">
    <source>
        <dbReference type="EMBL" id="VFQ62981.1"/>
    </source>
</evidence>
<name>A0A484KAI5_9ASTE</name>
<evidence type="ECO:0008006" key="3">
    <source>
        <dbReference type="Google" id="ProtNLM"/>
    </source>
</evidence>
<keyword evidence="2" id="KW-1185">Reference proteome</keyword>
<dbReference type="Proteomes" id="UP000595140">
    <property type="component" value="Unassembled WGS sequence"/>
</dbReference>
<proteinExistence type="predicted"/>
<reference evidence="1 2" key="1">
    <citation type="submission" date="2018-04" db="EMBL/GenBank/DDBJ databases">
        <authorList>
            <person name="Vogel A."/>
        </authorList>
    </citation>
    <scope>NUCLEOTIDE SEQUENCE [LARGE SCALE GENOMIC DNA]</scope>
</reference>
<organism evidence="1 2">
    <name type="scientific">Cuscuta campestris</name>
    <dbReference type="NCBI Taxonomy" id="132261"/>
    <lineage>
        <taxon>Eukaryota</taxon>
        <taxon>Viridiplantae</taxon>
        <taxon>Streptophyta</taxon>
        <taxon>Embryophyta</taxon>
        <taxon>Tracheophyta</taxon>
        <taxon>Spermatophyta</taxon>
        <taxon>Magnoliopsida</taxon>
        <taxon>eudicotyledons</taxon>
        <taxon>Gunneridae</taxon>
        <taxon>Pentapetalae</taxon>
        <taxon>asterids</taxon>
        <taxon>lamiids</taxon>
        <taxon>Solanales</taxon>
        <taxon>Convolvulaceae</taxon>
        <taxon>Cuscuteae</taxon>
        <taxon>Cuscuta</taxon>
        <taxon>Cuscuta subgen. Grammica</taxon>
        <taxon>Cuscuta sect. Cleistogrammica</taxon>
    </lineage>
</organism>
<protein>
    <recommendedName>
        <fullName evidence="3">Retrotransposon gag domain-containing protein</fullName>
    </recommendedName>
</protein>
<accession>A0A484KAI5</accession>
<gene>
    <name evidence="1" type="ORF">CCAM_LOCUS4757</name>
</gene>
<dbReference type="AlphaFoldDB" id="A0A484KAI5"/>
<sequence length="81" mass="9709">MRQYTDDSGDENDHHRRFPKSKVEFPKFSGEDPQGWVLKAEKYFRYYGTSEEDKVEIAAMHLERDTLDLFSWISAERTLLY</sequence>
<dbReference type="OrthoDB" id="1745472at2759"/>
<dbReference type="EMBL" id="OOIL02000252">
    <property type="protein sequence ID" value="VFQ62981.1"/>
    <property type="molecule type" value="Genomic_DNA"/>
</dbReference>